<protein>
    <submittedName>
        <fullName evidence="2">Uncharacterized protein</fullName>
    </submittedName>
</protein>
<feature type="region of interest" description="Disordered" evidence="1">
    <location>
        <begin position="1"/>
        <end position="90"/>
    </location>
</feature>
<sequence>MSTPLSSPNMESPSQLQVEAARIAELASPPFSHRSREPTDGSSAYTHEQPDLSFESASSADKSMTTTTRAFKTEHLSVNRPTGLADRQPTARVVSLPEATPRFRMKKVLEKKSARVVSMPITTLRNADASSNSFDGSGDIFVSEDEELSRVRVRSQATDVPHTPSVPSSPDSVVIIANNSNQLSNDFLRQRTSDESPPDSDDEEWISWAKSPPRPIPALHGPLSLPYARCPSGAEGTIIEEPESLPRVIWGLDSDETTGLRPAPKSPPLRPPPTLLVHSRKRNGTPSRPRWSIPALVVSQPVTTASQRNAPGHQPSQPPEFILKHSEPIDLGRLMASAIDNTHPDYYASQGTGWQSPFYNGMPTPELVHDLSPDLQTVLFAQERLKQHGISPSTTSGSLSTSSSAASLLEALKSSRSPIVIEELASQYSSQSPAFGTSGLDMAQKYRQQQFQYSLLPTPPNSTSPVWSSSFSPYHGGLLSPELLAANGLSQFKPDLLSQSVPPHLEGSQQTFRRPLGNTRLAPAANINLIVPQQLPPRLAAEYTRRRVVPDALQTLVPSQASYDVNKSPIVPKVPPNTPHGAITSSNDFRRLNASAAPFSHDLSANGLPQHMRSIPLSRLAQRRLSTVLEEDYASSTPPAQSRTSGGGSTDATGLHLFLSPSGRANVSAASLSLLGDTFGTRYGMDDMGVPGEKTRTVTPSVKLSGVPGQAPGPVAHTEAPLVKEPSRRQGTNNISSDGRKRGENGRGRGQKRGGRGRRGRGAERVDGGIVVKS</sequence>
<dbReference type="AlphaFoldDB" id="A0A5C2S9L9"/>
<evidence type="ECO:0000313" key="3">
    <source>
        <dbReference type="Proteomes" id="UP000313359"/>
    </source>
</evidence>
<evidence type="ECO:0000313" key="2">
    <source>
        <dbReference type="EMBL" id="RPD59859.1"/>
    </source>
</evidence>
<feature type="compositionally biased region" description="Acidic residues" evidence="1">
    <location>
        <begin position="196"/>
        <end position="205"/>
    </location>
</feature>
<feature type="compositionally biased region" description="Polar residues" evidence="1">
    <location>
        <begin position="1"/>
        <end position="17"/>
    </location>
</feature>
<feature type="region of interest" description="Disordered" evidence="1">
    <location>
        <begin position="688"/>
        <end position="774"/>
    </location>
</feature>
<feature type="region of interest" description="Disordered" evidence="1">
    <location>
        <begin position="629"/>
        <end position="655"/>
    </location>
</feature>
<reference evidence="2" key="1">
    <citation type="journal article" date="2018" name="Genome Biol. Evol.">
        <title>Genomics and development of Lentinus tigrinus, a white-rot wood-decaying mushroom with dimorphic fruiting bodies.</title>
        <authorList>
            <person name="Wu B."/>
            <person name="Xu Z."/>
            <person name="Knudson A."/>
            <person name="Carlson A."/>
            <person name="Chen N."/>
            <person name="Kovaka S."/>
            <person name="LaButti K."/>
            <person name="Lipzen A."/>
            <person name="Pennachio C."/>
            <person name="Riley R."/>
            <person name="Schakwitz W."/>
            <person name="Umezawa K."/>
            <person name="Ohm R.A."/>
            <person name="Grigoriev I.V."/>
            <person name="Nagy L.G."/>
            <person name="Gibbons J."/>
            <person name="Hibbett D."/>
        </authorList>
    </citation>
    <scope>NUCLEOTIDE SEQUENCE [LARGE SCALE GENOMIC DNA]</scope>
    <source>
        <strain evidence="2">ALCF2SS1-6</strain>
    </source>
</reference>
<gene>
    <name evidence="2" type="ORF">L227DRAFT_593661</name>
</gene>
<feature type="compositionally biased region" description="Basic and acidic residues" evidence="1">
    <location>
        <begin position="738"/>
        <end position="747"/>
    </location>
</feature>
<feature type="region of interest" description="Disordered" evidence="1">
    <location>
        <begin position="185"/>
        <end position="206"/>
    </location>
</feature>
<feature type="compositionally biased region" description="Polar residues" evidence="1">
    <location>
        <begin position="55"/>
        <end position="70"/>
    </location>
</feature>
<feature type="compositionally biased region" description="Basic residues" evidence="1">
    <location>
        <begin position="749"/>
        <end position="760"/>
    </location>
</feature>
<dbReference type="Proteomes" id="UP000313359">
    <property type="component" value="Unassembled WGS sequence"/>
</dbReference>
<proteinExistence type="predicted"/>
<keyword evidence="3" id="KW-1185">Reference proteome</keyword>
<name>A0A5C2S9L9_9APHY</name>
<evidence type="ECO:0000256" key="1">
    <source>
        <dbReference type="SAM" id="MobiDB-lite"/>
    </source>
</evidence>
<accession>A0A5C2S9L9</accession>
<feature type="compositionally biased region" description="Polar residues" evidence="1">
    <location>
        <begin position="634"/>
        <end position="644"/>
    </location>
</feature>
<organism evidence="2 3">
    <name type="scientific">Lentinus tigrinus ALCF2SS1-6</name>
    <dbReference type="NCBI Taxonomy" id="1328759"/>
    <lineage>
        <taxon>Eukaryota</taxon>
        <taxon>Fungi</taxon>
        <taxon>Dikarya</taxon>
        <taxon>Basidiomycota</taxon>
        <taxon>Agaricomycotina</taxon>
        <taxon>Agaricomycetes</taxon>
        <taxon>Polyporales</taxon>
        <taxon>Polyporaceae</taxon>
        <taxon>Lentinus</taxon>
    </lineage>
</organism>
<dbReference type="EMBL" id="ML122268">
    <property type="protein sequence ID" value="RPD59859.1"/>
    <property type="molecule type" value="Genomic_DNA"/>
</dbReference>
<feature type="region of interest" description="Disordered" evidence="1">
    <location>
        <begin position="254"/>
        <end position="291"/>
    </location>
</feature>
<dbReference type="OrthoDB" id="2573559at2759"/>
<feature type="region of interest" description="Disordered" evidence="1">
    <location>
        <begin position="566"/>
        <end position="586"/>
    </location>
</feature>
<dbReference type="STRING" id="1328759.A0A5C2S9L9"/>
<feature type="compositionally biased region" description="Pro residues" evidence="1">
    <location>
        <begin position="264"/>
        <end position="274"/>
    </location>
</feature>